<comment type="caution">
    <text evidence="6">The sequence shown here is derived from an EMBL/GenBank/DDBJ whole genome shotgun (WGS) entry which is preliminary data.</text>
</comment>
<dbReference type="InterPro" id="IPR011043">
    <property type="entry name" value="Gal_Oxase/kelch_b-propeller"/>
</dbReference>
<feature type="domain" description="IPT/TIG" evidence="4">
    <location>
        <begin position="122"/>
        <end position="198"/>
    </location>
</feature>
<keyword evidence="2" id="KW-0677">Repeat</keyword>
<evidence type="ECO:0000256" key="2">
    <source>
        <dbReference type="ARBA" id="ARBA00022737"/>
    </source>
</evidence>
<dbReference type="InterPro" id="IPR002909">
    <property type="entry name" value="IPT_dom"/>
</dbReference>
<evidence type="ECO:0000259" key="5">
    <source>
        <dbReference type="Pfam" id="PF24981"/>
    </source>
</evidence>
<keyword evidence="1" id="KW-0880">Kelch repeat</keyword>
<dbReference type="InterPro" id="IPR013783">
    <property type="entry name" value="Ig-like_fold"/>
</dbReference>
<dbReference type="InterPro" id="IPR015915">
    <property type="entry name" value="Kelch-typ_b-propeller"/>
</dbReference>
<feature type="signal peptide" evidence="3">
    <location>
        <begin position="1"/>
        <end position="21"/>
    </location>
</feature>
<dbReference type="Gene3D" id="2.120.10.80">
    <property type="entry name" value="Kelch-type beta propeller"/>
    <property type="match status" value="2"/>
</dbReference>
<dbReference type="InterPro" id="IPR014756">
    <property type="entry name" value="Ig_E-set"/>
</dbReference>
<keyword evidence="3" id="KW-0732">Signal</keyword>
<dbReference type="SUPFAM" id="SSF81296">
    <property type="entry name" value="E set domains"/>
    <property type="match status" value="2"/>
</dbReference>
<dbReference type="Pfam" id="PF24981">
    <property type="entry name" value="Beta-prop_ATRN-LZTR1"/>
    <property type="match status" value="1"/>
</dbReference>
<evidence type="ECO:0000313" key="6">
    <source>
        <dbReference type="EMBL" id="RYC51263.1"/>
    </source>
</evidence>
<dbReference type="EMBL" id="JJMP01000006">
    <property type="protein sequence ID" value="RYC51263.1"/>
    <property type="molecule type" value="Genomic_DNA"/>
</dbReference>
<dbReference type="PANTHER" id="PTHR45632">
    <property type="entry name" value="LD33804P"/>
    <property type="match status" value="1"/>
</dbReference>
<dbReference type="AlphaFoldDB" id="A0A444VKG0"/>
<dbReference type="PANTHER" id="PTHR45632:SF5">
    <property type="entry name" value="KELCH-LIKE PROTEIN 22"/>
    <property type="match status" value="1"/>
</dbReference>
<name>A0A444VKG0_9FLAO</name>
<organism evidence="6 7">
    <name type="scientific">Flagellimonas olearia</name>
    <dbReference type="NCBI Taxonomy" id="552546"/>
    <lineage>
        <taxon>Bacteria</taxon>
        <taxon>Pseudomonadati</taxon>
        <taxon>Bacteroidota</taxon>
        <taxon>Flavobacteriia</taxon>
        <taxon>Flavobacteriales</taxon>
        <taxon>Flavobacteriaceae</taxon>
        <taxon>Flagellimonas</taxon>
    </lineage>
</organism>
<keyword evidence="7" id="KW-1185">Reference proteome</keyword>
<dbReference type="InterPro" id="IPR056737">
    <property type="entry name" value="Beta-prop_ATRN-MKLN-like"/>
</dbReference>
<feature type="chain" id="PRO_5019303830" description="IPT/TIG domain-containing protein" evidence="3">
    <location>
        <begin position="22"/>
        <end position="511"/>
    </location>
</feature>
<evidence type="ECO:0000256" key="1">
    <source>
        <dbReference type="ARBA" id="ARBA00022441"/>
    </source>
</evidence>
<dbReference type="SUPFAM" id="SSF50965">
    <property type="entry name" value="Galactose oxidase, central domain"/>
    <property type="match status" value="1"/>
</dbReference>
<feature type="domain" description="Attractin/MKLN-like beta-propeller" evidence="5">
    <location>
        <begin position="235"/>
        <end position="471"/>
    </location>
</feature>
<dbReference type="RefSeq" id="WP_129654317.1">
    <property type="nucleotide sequence ID" value="NZ_ML142910.1"/>
</dbReference>
<dbReference type="Pfam" id="PF01833">
    <property type="entry name" value="TIG"/>
    <property type="match status" value="2"/>
</dbReference>
<evidence type="ECO:0008006" key="8">
    <source>
        <dbReference type="Google" id="ProtNLM"/>
    </source>
</evidence>
<accession>A0A444VKG0</accession>
<protein>
    <recommendedName>
        <fullName evidence="8">IPT/TIG domain-containing protein</fullName>
    </recommendedName>
</protein>
<gene>
    <name evidence="6" type="ORF">DN53_13730</name>
</gene>
<feature type="domain" description="IPT/TIG" evidence="4">
    <location>
        <begin position="37"/>
        <end position="113"/>
    </location>
</feature>
<dbReference type="PROSITE" id="PS51257">
    <property type="entry name" value="PROKAR_LIPOPROTEIN"/>
    <property type="match status" value="1"/>
</dbReference>
<proteinExistence type="predicted"/>
<sequence length="511" mass="54589">MKKVILIGLSILALPLSTSCGKDDGPTPEPQPKAVEITGFSPASGEVDTEVTINGKNFSTTMTENVITFNETTATVKSATASTLKVDVPSGATTGKIKVTVGSSSATSATDFEVLESTPALTIGGFTPTKGEWGTEVTITGSGFSLTKDENEVSFNGTLAEISSVTANQLVVLVPNEATSGVISLSVNGQAVQSNNDFDVYTVANWTKLDTSYPTNHRAHGVSFVIDGIIYSGLGQTSDELKEQEIWAYDANLNTWEQKMDFPVQERLTSSAVFVLNGKAYVVGGAYVNNGDSSEVWAFDPNSGDSGTWTLMDTPFPGSGKVGGTGFSIGEKGYVAGGGYDTGEGSELVNEVWEYNLSDDSWTQKNNFTGPTFHRGLAMVLGSKSYVHLSRTGTDGNGSSDWWEYDPASDVWSKRADIPGKRTGAFGFSINGRAYLGFGSYYDQNTNTYYQDFMEYDPETDSWSTLVSPSYTSLVLAEGNGLEQTGILGLGITDENGPSDDFWRFTPSTKL</sequence>
<evidence type="ECO:0000256" key="3">
    <source>
        <dbReference type="SAM" id="SignalP"/>
    </source>
</evidence>
<evidence type="ECO:0000259" key="4">
    <source>
        <dbReference type="Pfam" id="PF01833"/>
    </source>
</evidence>
<reference evidence="6 7" key="1">
    <citation type="submission" date="2014-04" db="EMBL/GenBank/DDBJ databases">
        <title>Whole genome of Muricauda olearia.</title>
        <authorList>
            <person name="Zhang X.-H."/>
            <person name="Tang K."/>
        </authorList>
    </citation>
    <scope>NUCLEOTIDE SEQUENCE [LARGE SCALE GENOMIC DNA]</scope>
    <source>
        <strain evidence="6 7">Th120</strain>
    </source>
</reference>
<dbReference type="Proteomes" id="UP000290261">
    <property type="component" value="Unassembled WGS sequence"/>
</dbReference>
<dbReference type="CDD" id="cd00102">
    <property type="entry name" value="IPT"/>
    <property type="match status" value="1"/>
</dbReference>
<dbReference type="SUPFAM" id="SSF117281">
    <property type="entry name" value="Kelch motif"/>
    <property type="match status" value="1"/>
</dbReference>
<dbReference type="Gene3D" id="2.60.40.10">
    <property type="entry name" value="Immunoglobulins"/>
    <property type="match status" value="2"/>
</dbReference>
<evidence type="ECO:0000313" key="7">
    <source>
        <dbReference type="Proteomes" id="UP000290261"/>
    </source>
</evidence>